<keyword evidence="3" id="KW-1185">Reference proteome</keyword>
<feature type="transmembrane region" description="Helical" evidence="1">
    <location>
        <begin position="12"/>
        <end position="32"/>
    </location>
</feature>
<protein>
    <submittedName>
        <fullName evidence="2">Putative membrane protein</fullName>
    </submittedName>
</protein>
<evidence type="ECO:0000313" key="3">
    <source>
        <dbReference type="Proteomes" id="UP000562027"/>
    </source>
</evidence>
<keyword evidence="1" id="KW-0812">Transmembrane</keyword>
<evidence type="ECO:0000313" key="2">
    <source>
        <dbReference type="EMBL" id="MBB4844014.1"/>
    </source>
</evidence>
<feature type="transmembrane region" description="Helical" evidence="1">
    <location>
        <begin position="135"/>
        <end position="152"/>
    </location>
</feature>
<name>A0A840L623_9BURK</name>
<sequence length="167" mass="18754">MNTYLLIKTLHIVSSVLLVGTGFGSAFYLFFANRSGNLAAQAVVCRLVKRADLWFTTPAIIIQPLSGLWLAQQAGWSLPNTPWLALGLALYLFAGACWLPVVWLQLRMSDMAEQALRQGQELPALYWRYARWWEGLGYAAFCAMPLIFYLMVAKPDLALDLAPWLGR</sequence>
<evidence type="ECO:0000256" key="1">
    <source>
        <dbReference type="SAM" id="Phobius"/>
    </source>
</evidence>
<dbReference type="RefSeq" id="WP_184299849.1">
    <property type="nucleotide sequence ID" value="NZ_JACHLP010000005.1"/>
</dbReference>
<gene>
    <name evidence="2" type="ORF">HNP55_002550</name>
</gene>
<feature type="transmembrane region" description="Helical" evidence="1">
    <location>
        <begin position="83"/>
        <end position="104"/>
    </location>
</feature>
<dbReference type="EMBL" id="JACHLP010000005">
    <property type="protein sequence ID" value="MBB4844014.1"/>
    <property type="molecule type" value="Genomic_DNA"/>
</dbReference>
<proteinExistence type="predicted"/>
<dbReference type="InterPro" id="IPR018729">
    <property type="entry name" value="DUF2269_transmembrane"/>
</dbReference>
<keyword evidence="1" id="KW-1133">Transmembrane helix</keyword>
<organism evidence="2 3">
    <name type="scientific">Roseateles oligotrophus</name>
    <dbReference type="NCBI Taxonomy" id="1769250"/>
    <lineage>
        <taxon>Bacteria</taxon>
        <taxon>Pseudomonadati</taxon>
        <taxon>Pseudomonadota</taxon>
        <taxon>Betaproteobacteria</taxon>
        <taxon>Burkholderiales</taxon>
        <taxon>Sphaerotilaceae</taxon>
        <taxon>Roseateles</taxon>
    </lineage>
</organism>
<dbReference type="Proteomes" id="UP000562027">
    <property type="component" value="Unassembled WGS sequence"/>
</dbReference>
<keyword evidence="1" id="KW-0472">Membrane</keyword>
<dbReference type="Pfam" id="PF10027">
    <property type="entry name" value="DUF2269"/>
    <property type="match status" value="1"/>
</dbReference>
<feature type="transmembrane region" description="Helical" evidence="1">
    <location>
        <begin position="53"/>
        <end position="71"/>
    </location>
</feature>
<comment type="caution">
    <text evidence="2">The sequence shown here is derived from an EMBL/GenBank/DDBJ whole genome shotgun (WGS) entry which is preliminary data.</text>
</comment>
<dbReference type="AlphaFoldDB" id="A0A840L623"/>
<accession>A0A840L623</accession>
<reference evidence="2 3" key="1">
    <citation type="submission" date="2020-08" db="EMBL/GenBank/DDBJ databases">
        <title>Functional genomics of gut bacteria from endangered species of beetles.</title>
        <authorList>
            <person name="Carlos-Shanley C."/>
        </authorList>
    </citation>
    <scope>NUCLEOTIDE SEQUENCE [LARGE SCALE GENOMIC DNA]</scope>
    <source>
        <strain evidence="2 3">S00239</strain>
    </source>
</reference>